<dbReference type="PROSITE" id="PS51257">
    <property type="entry name" value="PROKAR_LIPOPROTEIN"/>
    <property type="match status" value="1"/>
</dbReference>
<dbReference type="EMBL" id="JBHUOJ010000037">
    <property type="protein sequence ID" value="MFD2834924.1"/>
    <property type="molecule type" value="Genomic_DNA"/>
</dbReference>
<accession>A0ABW5XB66</accession>
<protein>
    <submittedName>
        <fullName evidence="2">DUF5004 domain-containing protein</fullName>
    </submittedName>
</protein>
<feature type="signal peptide" evidence="1">
    <location>
        <begin position="1"/>
        <end position="23"/>
    </location>
</feature>
<evidence type="ECO:0000256" key="1">
    <source>
        <dbReference type="SAM" id="SignalP"/>
    </source>
</evidence>
<sequence length="190" mass="21171">MRFKPTYQLLALLCFTISLGSCSKDEPVSNENFKVSNATVIDPAEMVGEWDLIQMVADTEVDLDDDGTFNSNLLIETPCFDNMNIIFYDDGKFSSINAQMTFESSVSGDKFACLGDRMADSGLWEITGSDLKLTLTINEVEYIHTKQINLESGEFSFSVNDVESQQYVTDPGGTQASDITILYLKYKKKA</sequence>
<feature type="chain" id="PRO_5045655371" evidence="1">
    <location>
        <begin position="24"/>
        <end position="190"/>
    </location>
</feature>
<name>A0ABW5XB66_9FLAO</name>
<comment type="caution">
    <text evidence="2">The sequence shown here is derived from an EMBL/GenBank/DDBJ whole genome shotgun (WGS) entry which is preliminary data.</text>
</comment>
<evidence type="ECO:0000313" key="3">
    <source>
        <dbReference type="Proteomes" id="UP001597438"/>
    </source>
</evidence>
<dbReference type="RefSeq" id="WP_251740067.1">
    <property type="nucleotide sequence ID" value="NZ_JBHUOJ010000037.1"/>
</dbReference>
<organism evidence="2 3">
    <name type="scientific">Christiangramia antarctica</name>
    <dbReference type="NCBI Taxonomy" id="2058158"/>
    <lineage>
        <taxon>Bacteria</taxon>
        <taxon>Pseudomonadati</taxon>
        <taxon>Bacteroidota</taxon>
        <taxon>Flavobacteriia</taxon>
        <taxon>Flavobacteriales</taxon>
        <taxon>Flavobacteriaceae</taxon>
        <taxon>Christiangramia</taxon>
    </lineage>
</organism>
<keyword evidence="3" id="KW-1185">Reference proteome</keyword>
<reference evidence="3" key="1">
    <citation type="journal article" date="2019" name="Int. J. Syst. Evol. Microbiol.">
        <title>The Global Catalogue of Microorganisms (GCM) 10K type strain sequencing project: providing services to taxonomists for standard genome sequencing and annotation.</title>
        <authorList>
            <consortium name="The Broad Institute Genomics Platform"/>
            <consortium name="The Broad Institute Genome Sequencing Center for Infectious Disease"/>
            <person name="Wu L."/>
            <person name="Ma J."/>
        </authorList>
    </citation>
    <scope>NUCLEOTIDE SEQUENCE [LARGE SCALE GENOMIC DNA]</scope>
    <source>
        <strain evidence="3">KCTC 52925</strain>
    </source>
</reference>
<evidence type="ECO:0000313" key="2">
    <source>
        <dbReference type="EMBL" id="MFD2834924.1"/>
    </source>
</evidence>
<dbReference type="Proteomes" id="UP001597438">
    <property type="component" value="Unassembled WGS sequence"/>
</dbReference>
<proteinExistence type="predicted"/>
<dbReference type="Pfam" id="PF16395">
    <property type="entry name" value="DUF5004"/>
    <property type="match status" value="1"/>
</dbReference>
<keyword evidence="1" id="KW-0732">Signal</keyword>
<gene>
    <name evidence="2" type="ORF">ACFSYS_16655</name>
</gene>
<dbReference type="InterPro" id="IPR032168">
    <property type="entry name" value="DUF5004"/>
</dbReference>